<keyword evidence="1" id="KW-0808">Transferase</keyword>
<proteinExistence type="predicted"/>
<dbReference type="Pfam" id="PF10127">
    <property type="entry name" value="RlaP"/>
    <property type="match status" value="1"/>
</dbReference>
<dbReference type="PANTHER" id="PTHR34817:SF1">
    <property type="entry name" value="NUCLEOTIDYLTRANSFERASE"/>
    <property type="match status" value="1"/>
</dbReference>
<name>A0A6M3JE64_9ZZZZ</name>
<organism evidence="1">
    <name type="scientific">viral metagenome</name>
    <dbReference type="NCBI Taxonomy" id="1070528"/>
    <lineage>
        <taxon>unclassified sequences</taxon>
        <taxon>metagenomes</taxon>
        <taxon>organismal metagenomes</taxon>
    </lineage>
</organism>
<evidence type="ECO:0000313" key="1">
    <source>
        <dbReference type="EMBL" id="QJA68489.1"/>
    </source>
</evidence>
<dbReference type="AlphaFoldDB" id="A0A6M3JE64"/>
<protein>
    <submittedName>
        <fullName evidence="1">Putative nucleotidyltransferase</fullName>
    </submittedName>
</protein>
<dbReference type="GO" id="GO:0016740">
    <property type="term" value="F:transferase activity"/>
    <property type="evidence" value="ECO:0007669"/>
    <property type="project" value="UniProtKB-KW"/>
</dbReference>
<reference evidence="1" key="1">
    <citation type="submission" date="2020-03" db="EMBL/GenBank/DDBJ databases">
        <title>The deep terrestrial virosphere.</title>
        <authorList>
            <person name="Holmfeldt K."/>
            <person name="Nilsson E."/>
            <person name="Simone D."/>
            <person name="Lopez-Fernandez M."/>
            <person name="Wu X."/>
            <person name="de Brujin I."/>
            <person name="Lundin D."/>
            <person name="Andersson A."/>
            <person name="Bertilsson S."/>
            <person name="Dopson M."/>
        </authorList>
    </citation>
    <scope>NUCLEOTIDE SEQUENCE</scope>
    <source>
        <strain evidence="1">MM415A06377</strain>
    </source>
</reference>
<sequence length="250" mass="28913">MTTFHTKEILRVLTGSRAHLTHREDSDWDYRGVYVSATRDLVCPNFTLNEKGRVHTAQPKGTSWIEGQEVDSTTWEVGNYLKLAVQSNPTILEVLVSPMVNFTEWGRCLRELFPHVWSSDRVYLAFGGYAHNQRKKLLDHKLDEDEDFRLTARRRMKFAVAWLRVLTQGITLLKTGVLPVPLPEHEREKIMEVQNGRWTVGQIVDWGQDLLDEMAAARKQCDKRVNPEPINGFMADIRQAHWTIEETDDA</sequence>
<dbReference type="EMBL" id="MT141622">
    <property type="protein sequence ID" value="QJA68489.1"/>
    <property type="molecule type" value="Genomic_DNA"/>
</dbReference>
<gene>
    <name evidence="1" type="ORF">MM415A06377_0002</name>
</gene>
<dbReference type="InterPro" id="IPR018775">
    <property type="entry name" value="RlaP"/>
</dbReference>
<accession>A0A6M3JE64</accession>
<dbReference type="PANTHER" id="PTHR34817">
    <property type="entry name" value="NUCLEOTIDYLTRANSFERASE"/>
    <property type="match status" value="1"/>
</dbReference>